<comment type="caution">
    <text evidence="2">The sequence shown here is derived from an EMBL/GenBank/DDBJ whole genome shotgun (WGS) entry which is preliminary data.</text>
</comment>
<gene>
    <name evidence="2" type="ORF">ACFS6J_13715</name>
</gene>
<organism evidence="2 3">
    <name type="scientific">Olivibacter jilunii</name>
    <dbReference type="NCBI Taxonomy" id="985016"/>
    <lineage>
        <taxon>Bacteria</taxon>
        <taxon>Pseudomonadati</taxon>
        <taxon>Bacteroidota</taxon>
        <taxon>Sphingobacteriia</taxon>
        <taxon>Sphingobacteriales</taxon>
        <taxon>Sphingobacteriaceae</taxon>
        <taxon>Olivibacter</taxon>
    </lineage>
</organism>
<evidence type="ECO:0000313" key="2">
    <source>
        <dbReference type="EMBL" id="MFD2962852.1"/>
    </source>
</evidence>
<evidence type="ECO:0000313" key="3">
    <source>
        <dbReference type="Proteomes" id="UP001597560"/>
    </source>
</evidence>
<dbReference type="RefSeq" id="WP_377611125.1">
    <property type="nucleotide sequence ID" value="NZ_JBHUPA010000007.1"/>
</dbReference>
<protein>
    <submittedName>
        <fullName evidence="2">Uncharacterized protein</fullName>
    </submittedName>
</protein>
<feature type="transmembrane region" description="Helical" evidence="1">
    <location>
        <begin position="31"/>
        <end position="53"/>
    </location>
</feature>
<keyword evidence="3" id="KW-1185">Reference proteome</keyword>
<dbReference type="Proteomes" id="UP001597560">
    <property type="component" value="Unassembled WGS sequence"/>
</dbReference>
<sequence length="98" mass="11620">MKALLTWTESIHILLWSRIFNTTQLDIKSLCAFRIIFGLFFLFVNTPNFAWIASVPKALFSPPPLCLSNLFNSFPNTVFFSIDRYYHTSWFDFHYVRD</sequence>
<keyword evidence="1" id="KW-0472">Membrane</keyword>
<dbReference type="EMBL" id="JBHUPA010000007">
    <property type="protein sequence ID" value="MFD2962852.1"/>
    <property type="molecule type" value="Genomic_DNA"/>
</dbReference>
<keyword evidence="1" id="KW-0812">Transmembrane</keyword>
<accession>A0ABW6B1E0</accession>
<proteinExistence type="predicted"/>
<keyword evidence="1" id="KW-1133">Transmembrane helix</keyword>
<name>A0ABW6B1E0_9SPHI</name>
<reference evidence="3" key="1">
    <citation type="journal article" date="2019" name="Int. J. Syst. Evol. Microbiol.">
        <title>The Global Catalogue of Microorganisms (GCM) 10K type strain sequencing project: providing services to taxonomists for standard genome sequencing and annotation.</title>
        <authorList>
            <consortium name="The Broad Institute Genomics Platform"/>
            <consortium name="The Broad Institute Genome Sequencing Center for Infectious Disease"/>
            <person name="Wu L."/>
            <person name="Ma J."/>
        </authorList>
    </citation>
    <scope>NUCLEOTIDE SEQUENCE [LARGE SCALE GENOMIC DNA]</scope>
    <source>
        <strain evidence="3">KCTC 23098</strain>
    </source>
</reference>
<evidence type="ECO:0000256" key="1">
    <source>
        <dbReference type="SAM" id="Phobius"/>
    </source>
</evidence>